<proteinExistence type="predicted"/>
<evidence type="ECO:0000313" key="2">
    <source>
        <dbReference type="Proteomes" id="UP001187531"/>
    </source>
</evidence>
<dbReference type="AlphaFoldDB" id="A0AA88HKP6"/>
<reference evidence="1" key="1">
    <citation type="submission" date="2023-07" db="EMBL/GenBank/DDBJ databases">
        <title>Chromosome-level genome assembly of Artemia franciscana.</title>
        <authorList>
            <person name="Jo E."/>
        </authorList>
    </citation>
    <scope>NUCLEOTIDE SEQUENCE</scope>
    <source>
        <tissue evidence="1">Whole body</tissue>
    </source>
</reference>
<comment type="caution">
    <text evidence="1">The sequence shown here is derived from an EMBL/GenBank/DDBJ whole genome shotgun (WGS) entry which is preliminary data.</text>
</comment>
<organism evidence="1 2">
    <name type="scientific">Artemia franciscana</name>
    <name type="common">Brine shrimp</name>
    <name type="synonym">Artemia sanfranciscana</name>
    <dbReference type="NCBI Taxonomy" id="6661"/>
    <lineage>
        <taxon>Eukaryota</taxon>
        <taxon>Metazoa</taxon>
        <taxon>Ecdysozoa</taxon>
        <taxon>Arthropoda</taxon>
        <taxon>Crustacea</taxon>
        <taxon>Branchiopoda</taxon>
        <taxon>Anostraca</taxon>
        <taxon>Artemiidae</taxon>
        <taxon>Artemia</taxon>
    </lineage>
</organism>
<protein>
    <submittedName>
        <fullName evidence="1">Uncharacterized protein</fullName>
    </submittedName>
</protein>
<gene>
    <name evidence="1" type="ORF">QYM36_014454</name>
</gene>
<evidence type="ECO:0000313" key="1">
    <source>
        <dbReference type="EMBL" id="KAK2708834.1"/>
    </source>
</evidence>
<keyword evidence="2" id="KW-1185">Reference proteome</keyword>
<dbReference type="Proteomes" id="UP001187531">
    <property type="component" value="Unassembled WGS sequence"/>
</dbReference>
<feature type="non-terminal residue" evidence="1">
    <location>
        <position position="67"/>
    </location>
</feature>
<dbReference type="EMBL" id="JAVRJZ010000018">
    <property type="protein sequence ID" value="KAK2708834.1"/>
    <property type="molecule type" value="Genomic_DNA"/>
</dbReference>
<name>A0AA88HKP6_ARTSF</name>
<accession>A0AA88HKP6</accession>
<sequence length="67" mass="7653">MDTKEDERIVYVISKLSSSNPEKVLSGLIEIRTRIIKSREGIEKFLERGGIEPVIKQLTKTNQENHG</sequence>